<comment type="similarity">
    <text evidence="1 7">Belongs to the cytochrome P450 family.</text>
</comment>
<dbReference type="GO" id="GO:0005506">
    <property type="term" value="F:iron ion binding"/>
    <property type="evidence" value="ECO:0007669"/>
    <property type="project" value="InterPro"/>
</dbReference>
<dbReference type="FunFam" id="1.10.630.10:FF:000018">
    <property type="entry name" value="Cytochrome P450 monooxygenase"/>
    <property type="match status" value="1"/>
</dbReference>
<dbReference type="PANTHER" id="PTHR46696:SF1">
    <property type="entry name" value="CYTOCHROME P450 YJIB-RELATED"/>
    <property type="match status" value="1"/>
</dbReference>
<dbReference type="CDD" id="cd20625">
    <property type="entry name" value="CYP164-like"/>
    <property type="match status" value="1"/>
</dbReference>
<keyword evidence="9" id="KW-1185">Reference proteome</keyword>
<dbReference type="Gene3D" id="1.10.630.10">
    <property type="entry name" value="Cytochrome P450"/>
    <property type="match status" value="1"/>
</dbReference>
<name>A0A937RCS4_9ACTN</name>
<dbReference type="PRINTS" id="PR00385">
    <property type="entry name" value="P450"/>
</dbReference>
<reference evidence="8" key="1">
    <citation type="submission" date="2020-12" db="EMBL/GenBank/DDBJ databases">
        <title>Genomic characterization of non-nitrogen-fixing Frankia strains.</title>
        <authorList>
            <person name="Carlos-Shanley C."/>
            <person name="Guerra T."/>
            <person name="Hahn D."/>
        </authorList>
    </citation>
    <scope>NUCLEOTIDE SEQUENCE</scope>
    <source>
        <strain evidence="8">CN6</strain>
    </source>
</reference>
<evidence type="ECO:0000256" key="2">
    <source>
        <dbReference type="ARBA" id="ARBA00022617"/>
    </source>
</evidence>
<evidence type="ECO:0000256" key="4">
    <source>
        <dbReference type="ARBA" id="ARBA00023002"/>
    </source>
</evidence>
<evidence type="ECO:0000256" key="6">
    <source>
        <dbReference type="ARBA" id="ARBA00023033"/>
    </source>
</evidence>
<evidence type="ECO:0000256" key="7">
    <source>
        <dbReference type="RuleBase" id="RU000461"/>
    </source>
</evidence>
<keyword evidence="6 7" id="KW-0503">Monooxygenase</keyword>
<dbReference type="Pfam" id="PF00067">
    <property type="entry name" value="p450"/>
    <property type="match status" value="1"/>
</dbReference>
<dbReference type="Proteomes" id="UP000604475">
    <property type="component" value="Unassembled WGS sequence"/>
</dbReference>
<accession>A0A937RCS4</accession>
<dbReference type="SUPFAM" id="SSF48264">
    <property type="entry name" value="Cytochrome P450"/>
    <property type="match status" value="1"/>
</dbReference>
<dbReference type="InterPro" id="IPR036396">
    <property type="entry name" value="Cyt_P450_sf"/>
</dbReference>
<evidence type="ECO:0000313" key="8">
    <source>
        <dbReference type="EMBL" id="MBL7629733.1"/>
    </source>
</evidence>
<dbReference type="GO" id="GO:0020037">
    <property type="term" value="F:heme binding"/>
    <property type="evidence" value="ECO:0007669"/>
    <property type="project" value="InterPro"/>
</dbReference>
<evidence type="ECO:0000256" key="3">
    <source>
        <dbReference type="ARBA" id="ARBA00022723"/>
    </source>
</evidence>
<dbReference type="GO" id="GO:0016705">
    <property type="term" value="F:oxidoreductase activity, acting on paired donors, with incorporation or reduction of molecular oxygen"/>
    <property type="evidence" value="ECO:0007669"/>
    <property type="project" value="InterPro"/>
</dbReference>
<keyword evidence="5 7" id="KW-0408">Iron</keyword>
<proteinExistence type="inferred from homology"/>
<keyword evidence="2 7" id="KW-0349">Heme</keyword>
<protein>
    <submittedName>
        <fullName evidence="8">Cytochrome P450</fullName>
    </submittedName>
</protein>
<gene>
    <name evidence="8" type="ORF">I7412_21675</name>
</gene>
<evidence type="ECO:0000313" key="9">
    <source>
        <dbReference type="Proteomes" id="UP000604475"/>
    </source>
</evidence>
<keyword evidence="4 7" id="KW-0560">Oxidoreductase</keyword>
<dbReference type="GO" id="GO:0004497">
    <property type="term" value="F:monooxygenase activity"/>
    <property type="evidence" value="ECO:0007669"/>
    <property type="project" value="UniProtKB-KW"/>
</dbReference>
<comment type="caution">
    <text evidence="8">The sequence shown here is derived from an EMBL/GenBank/DDBJ whole genome shotgun (WGS) entry which is preliminary data.</text>
</comment>
<dbReference type="PANTHER" id="PTHR46696">
    <property type="entry name" value="P450, PUTATIVE (EUROFUNG)-RELATED"/>
    <property type="match status" value="1"/>
</dbReference>
<dbReference type="InterPro" id="IPR017972">
    <property type="entry name" value="Cyt_P450_CS"/>
</dbReference>
<organism evidence="8 9">
    <name type="scientific">Frankia nepalensis</name>
    <dbReference type="NCBI Taxonomy" id="1836974"/>
    <lineage>
        <taxon>Bacteria</taxon>
        <taxon>Bacillati</taxon>
        <taxon>Actinomycetota</taxon>
        <taxon>Actinomycetes</taxon>
        <taxon>Frankiales</taxon>
        <taxon>Frankiaceae</taxon>
        <taxon>Frankia</taxon>
    </lineage>
</organism>
<keyword evidence="3 7" id="KW-0479">Metal-binding</keyword>
<evidence type="ECO:0000256" key="1">
    <source>
        <dbReference type="ARBA" id="ARBA00010617"/>
    </source>
</evidence>
<evidence type="ECO:0000256" key="5">
    <source>
        <dbReference type="ARBA" id="ARBA00023004"/>
    </source>
</evidence>
<dbReference type="PRINTS" id="PR00359">
    <property type="entry name" value="BP450"/>
</dbReference>
<dbReference type="PROSITE" id="PS00086">
    <property type="entry name" value="CYTOCHROME_P450"/>
    <property type="match status" value="1"/>
</dbReference>
<dbReference type="InterPro" id="IPR001128">
    <property type="entry name" value="Cyt_P450"/>
</dbReference>
<sequence length="453" mass="48732">MRPVTETAASSDTPPDGDTAVVPALRCSSSGSGEPAVDDVGTVVTAVATPARVEDLLSSETRPDPYRAYADLRAQGAVHPSPMGIAVVTRYQECAEVLSDPRWSHANEAELFHPGVEHTELPASFLWMDPPDHTRLRGLVSKAFTARTVSDLRQRITRIVDGLLDPVIGAGTTDLVEALAYPLPLTVICELLGVPASDHPLVHGWAPALARGFDPDPLLSPRERVARTDAAVELLEYFGGLVSRARDRAARGEPATDLVSELARVHDHGDALTEHEMLATCVTLLIAGHETTVNLVGNGLLGLIRDPDQLDLLRRRPELHGAAVDEMLRHDSPVHMTTRAALTNLTVAGHEFAPGEGVIVLIGSANRDDRAFARPDELDLTRYANRETVAARHLSFSLGMHYCLGAPLARLEMEVLLTALARRGAQLELDAAGPTYKPNLVLRGLATLPGRIN</sequence>
<dbReference type="AlphaFoldDB" id="A0A937RCS4"/>
<dbReference type="EMBL" id="JAEACQ010000235">
    <property type="protein sequence ID" value="MBL7629733.1"/>
    <property type="molecule type" value="Genomic_DNA"/>
</dbReference>
<dbReference type="InterPro" id="IPR002397">
    <property type="entry name" value="Cyt_P450_B"/>
</dbReference>